<protein>
    <submittedName>
        <fullName evidence="12">Uncharacterized protein</fullName>
    </submittedName>
</protein>
<keyword evidence="5" id="KW-0732">Signal</keyword>
<feature type="transmembrane region" description="Helical" evidence="11">
    <location>
        <begin position="105"/>
        <end position="130"/>
    </location>
</feature>
<keyword evidence="6" id="KW-0677">Repeat</keyword>
<evidence type="ECO:0000256" key="9">
    <source>
        <dbReference type="ARBA" id="ARBA00023170"/>
    </source>
</evidence>
<gene>
    <name evidence="12" type="ORF">LWI29_012449</name>
</gene>
<keyword evidence="13" id="KW-1185">Reference proteome</keyword>
<dbReference type="InterPro" id="IPR032675">
    <property type="entry name" value="LRR_dom_sf"/>
</dbReference>
<dbReference type="PANTHER" id="PTHR27000">
    <property type="entry name" value="LEUCINE-RICH REPEAT RECEPTOR-LIKE PROTEIN KINASE FAMILY PROTEIN-RELATED"/>
    <property type="match status" value="1"/>
</dbReference>
<dbReference type="FunFam" id="3.80.10.10:FF:000041">
    <property type="entry name" value="LRR receptor-like serine/threonine-protein kinase ERECTA"/>
    <property type="match status" value="1"/>
</dbReference>
<evidence type="ECO:0000256" key="3">
    <source>
        <dbReference type="ARBA" id="ARBA00022614"/>
    </source>
</evidence>
<keyword evidence="4 11" id="KW-0812">Transmembrane</keyword>
<keyword evidence="3" id="KW-0433">Leucine-rich repeat</keyword>
<dbReference type="Proteomes" id="UP001168877">
    <property type="component" value="Unassembled WGS sequence"/>
</dbReference>
<evidence type="ECO:0000256" key="8">
    <source>
        <dbReference type="ARBA" id="ARBA00023136"/>
    </source>
</evidence>
<comment type="similarity">
    <text evidence="2">Belongs to the RLP family.</text>
</comment>
<evidence type="ECO:0000256" key="6">
    <source>
        <dbReference type="ARBA" id="ARBA00022737"/>
    </source>
</evidence>
<dbReference type="InterPro" id="IPR001611">
    <property type="entry name" value="Leu-rich_rpt"/>
</dbReference>
<dbReference type="AlphaFoldDB" id="A0AA39SG15"/>
<keyword evidence="10" id="KW-0325">Glycoprotein</keyword>
<dbReference type="GO" id="GO:0016020">
    <property type="term" value="C:membrane"/>
    <property type="evidence" value="ECO:0007669"/>
    <property type="project" value="UniProtKB-SubCell"/>
</dbReference>
<reference evidence="12" key="1">
    <citation type="journal article" date="2022" name="Plant J.">
        <title>Strategies of tolerance reflected in two North American maple genomes.</title>
        <authorList>
            <person name="McEvoy S.L."/>
            <person name="Sezen U.U."/>
            <person name="Trouern-Trend A."/>
            <person name="McMahon S.M."/>
            <person name="Schaberg P.G."/>
            <person name="Yang J."/>
            <person name="Wegrzyn J.L."/>
            <person name="Swenson N.G."/>
        </authorList>
    </citation>
    <scope>NUCLEOTIDE SEQUENCE</scope>
    <source>
        <strain evidence="12">NS2018</strain>
    </source>
</reference>
<reference evidence="12" key="2">
    <citation type="submission" date="2023-06" db="EMBL/GenBank/DDBJ databases">
        <authorList>
            <person name="Swenson N.G."/>
            <person name="Wegrzyn J.L."/>
            <person name="Mcevoy S.L."/>
        </authorList>
    </citation>
    <scope>NUCLEOTIDE SEQUENCE</scope>
    <source>
        <strain evidence="12">NS2018</strain>
        <tissue evidence="12">Leaf</tissue>
    </source>
</reference>
<evidence type="ECO:0000313" key="13">
    <source>
        <dbReference type="Proteomes" id="UP001168877"/>
    </source>
</evidence>
<comment type="caution">
    <text evidence="12">The sequence shown here is derived from an EMBL/GenBank/DDBJ whole genome shotgun (WGS) entry which is preliminary data.</text>
</comment>
<evidence type="ECO:0000256" key="2">
    <source>
        <dbReference type="ARBA" id="ARBA00009592"/>
    </source>
</evidence>
<evidence type="ECO:0000256" key="11">
    <source>
        <dbReference type="SAM" id="Phobius"/>
    </source>
</evidence>
<evidence type="ECO:0000256" key="7">
    <source>
        <dbReference type="ARBA" id="ARBA00022989"/>
    </source>
</evidence>
<organism evidence="12 13">
    <name type="scientific">Acer saccharum</name>
    <name type="common">Sugar maple</name>
    <dbReference type="NCBI Taxonomy" id="4024"/>
    <lineage>
        <taxon>Eukaryota</taxon>
        <taxon>Viridiplantae</taxon>
        <taxon>Streptophyta</taxon>
        <taxon>Embryophyta</taxon>
        <taxon>Tracheophyta</taxon>
        <taxon>Spermatophyta</taxon>
        <taxon>Magnoliopsida</taxon>
        <taxon>eudicotyledons</taxon>
        <taxon>Gunneridae</taxon>
        <taxon>Pentapetalae</taxon>
        <taxon>rosids</taxon>
        <taxon>malvids</taxon>
        <taxon>Sapindales</taxon>
        <taxon>Sapindaceae</taxon>
        <taxon>Hippocastanoideae</taxon>
        <taxon>Acereae</taxon>
        <taxon>Acer</taxon>
    </lineage>
</organism>
<evidence type="ECO:0000256" key="1">
    <source>
        <dbReference type="ARBA" id="ARBA00004479"/>
    </source>
</evidence>
<evidence type="ECO:0000256" key="4">
    <source>
        <dbReference type="ARBA" id="ARBA00022692"/>
    </source>
</evidence>
<dbReference type="Gene3D" id="3.80.10.10">
    <property type="entry name" value="Ribonuclease Inhibitor"/>
    <property type="match status" value="1"/>
</dbReference>
<proteinExistence type="inferred from homology"/>
<keyword evidence="9" id="KW-0675">Receptor</keyword>
<keyword evidence="7 11" id="KW-1133">Transmembrane helix</keyword>
<accession>A0AA39SG15</accession>
<evidence type="ECO:0000313" key="12">
    <source>
        <dbReference type="EMBL" id="KAK0589310.1"/>
    </source>
</evidence>
<evidence type="ECO:0000256" key="5">
    <source>
        <dbReference type="ARBA" id="ARBA00022729"/>
    </source>
</evidence>
<sequence>MVLGIGYCGLKGHIPVWLSSCKKLHVLDLSWNHLDGRIPPWIGSMVNLFYLDSSNNSLTGEIPTNLTELKSLISTNCCSSNLTSAAGIPLLVLYDNKYFLLFKDIVAVALFACSVSGLHYWFSCFFALVWTTSEDLNM</sequence>
<dbReference type="SUPFAM" id="SSF52058">
    <property type="entry name" value="L domain-like"/>
    <property type="match status" value="1"/>
</dbReference>
<comment type="subcellular location">
    <subcellularLocation>
        <location evidence="1">Membrane</location>
        <topology evidence="1">Single-pass type I membrane protein</topology>
    </subcellularLocation>
</comment>
<keyword evidence="8 11" id="KW-0472">Membrane</keyword>
<evidence type="ECO:0000256" key="10">
    <source>
        <dbReference type="ARBA" id="ARBA00023180"/>
    </source>
</evidence>
<dbReference type="PANTHER" id="PTHR27000:SF711">
    <property type="entry name" value="PROTEIN KINASE DOMAIN-CONTAINING PROTEIN"/>
    <property type="match status" value="1"/>
</dbReference>
<dbReference type="EMBL" id="JAUESC010000381">
    <property type="protein sequence ID" value="KAK0589310.1"/>
    <property type="molecule type" value="Genomic_DNA"/>
</dbReference>
<name>A0AA39SG15_ACESA</name>
<dbReference type="Pfam" id="PF00560">
    <property type="entry name" value="LRR_1"/>
    <property type="match status" value="2"/>
</dbReference>